<dbReference type="EMBL" id="BAABJR010000004">
    <property type="protein sequence ID" value="GAA5206301.1"/>
    <property type="molecule type" value="Genomic_DNA"/>
</dbReference>
<name>A0ABP9T152_9ACTN</name>
<protein>
    <submittedName>
        <fullName evidence="2">GAF and ANTAR domain-containing protein</fullName>
    </submittedName>
</protein>
<comment type="caution">
    <text evidence="2">The sequence shown here is derived from an EMBL/GenBank/DDBJ whole genome shotgun (WGS) entry which is preliminary data.</text>
</comment>
<dbReference type="Pfam" id="PF13185">
    <property type="entry name" value="GAF_2"/>
    <property type="match status" value="1"/>
</dbReference>
<reference evidence="3" key="1">
    <citation type="journal article" date="2019" name="Int. J. Syst. Evol. Microbiol.">
        <title>The Global Catalogue of Microorganisms (GCM) 10K type strain sequencing project: providing services to taxonomists for standard genome sequencing and annotation.</title>
        <authorList>
            <consortium name="The Broad Institute Genomics Platform"/>
            <consortium name="The Broad Institute Genome Sequencing Center for Infectious Disease"/>
            <person name="Wu L."/>
            <person name="Ma J."/>
        </authorList>
    </citation>
    <scope>NUCLEOTIDE SEQUENCE [LARGE SCALE GENOMIC DNA]</scope>
    <source>
        <strain evidence="3">JCM 18306</strain>
    </source>
</reference>
<organism evidence="2 3">
    <name type="scientific">Streptomyces thinghirensis</name>
    <dbReference type="NCBI Taxonomy" id="551547"/>
    <lineage>
        <taxon>Bacteria</taxon>
        <taxon>Bacillati</taxon>
        <taxon>Actinomycetota</taxon>
        <taxon>Actinomycetes</taxon>
        <taxon>Kitasatosporales</taxon>
        <taxon>Streptomycetaceae</taxon>
        <taxon>Streptomyces</taxon>
    </lineage>
</organism>
<dbReference type="Gene3D" id="3.30.450.40">
    <property type="match status" value="1"/>
</dbReference>
<dbReference type="SUPFAM" id="SSF55781">
    <property type="entry name" value="GAF domain-like"/>
    <property type="match status" value="1"/>
</dbReference>
<keyword evidence="3" id="KW-1185">Reference proteome</keyword>
<sequence length="238" mass="26078">MLVSRYRLAGPQVPFELLRQTSQRFNIRLHTLADAVTHIPGPGAGAAQWFPRRARYSPPPLTGLGMEGAERRHHGAVLRAAIRRMLHITDTGMGNVQLAENGLLRLEKHTGLNQEFTDFFAFVQDSTTACAQAAQERRQVTVKDAAVADVFDDDSRHAILQTGARGVHSLPLTSPSGAVLGMVSSHHERPLPGLSQAQLDALDTLGTQIGRWLLWHRHTVVLDALEHLHSISISATAH</sequence>
<feature type="domain" description="GAF" evidence="1">
    <location>
        <begin position="77"/>
        <end position="210"/>
    </location>
</feature>
<dbReference type="InterPro" id="IPR029016">
    <property type="entry name" value="GAF-like_dom_sf"/>
</dbReference>
<dbReference type="InterPro" id="IPR003018">
    <property type="entry name" value="GAF"/>
</dbReference>
<evidence type="ECO:0000313" key="3">
    <source>
        <dbReference type="Proteomes" id="UP001499878"/>
    </source>
</evidence>
<accession>A0ABP9T152</accession>
<dbReference type="Proteomes" id="UP001499878">
    <property type="component" value="Unassembled WGS sequence"/>
</dbReference>
<evidence type="ECO:0000313" key="2">
    <source>
        <dbReference type="EMBL" id="GAA5206301.1"/>
    </source>
</evidence>
<gene>
    <name evidence="2" type="ORF">GCM10023323_17170</name>
</gene>
<proteinExistence type="predicted"/>
<evidence type="ECO:0000259" key="1">
    <source>
        <dbReference type="Pfam" id="PF13185"/>
    </source>
</evidence>